<reference evidence="3 4" key="1">
    <citation type="submission" date="2024-09" db="EMBL/GenBank/DDBJ databases">
        <authorList>
            <person name="Sun Q."/>
            <person name="Mori K."/>
        </authorList>
    </citation>
    <scope>NUCLEOTIDE SEQUENCE [LARGE SCALE GENOMIC DNA]</scope>
    <source>
        <strain evidence="3 4">CCM 3426</strain>
    </source>
</reference>
<feature type="transmembrane region" description="Helical" evidence="2">
    <location>
        <begin position="203"/>
        <end position="220"/>
    </location>
</feature>
<dbReference type="EMBL" id="JBHMEI010000016">
    <property type="protein sequence ID" value="MFB9203887.1"/>
    <property type="molecule type" value="Genomic_DNA"/>
</dbReference>
<organism evidence="3 4">
    <name type="scientific">Nonomuraea spiralis</name>
    <dbReference type="NCBI Taxonomy" id="46182"/>
    <lineage>
        <taxon>Bacteria</taxon>
        <taxon>Bacillati</taxon>
        <taxon>Actinomycetota</taxon>
        <taxon>Actinomycetes</taxon>
        <taxon>Streptosporangiales</taxon>
        <taxon>Streptosporangiaceae</taxon>
        <taxon>Nonomuraea</taxon>
    </lineage>
</organism>
<proteinExistence type="predicted"/>
<accession>A0ABV5IHN4</accession>
<feature type="transmembrane region" description="Helical" evidence="2">
    <location>
        <begin position="121"/>
        <end position="145"/>
    </location>
</feature>
<keyword evidence="2" id="KW-1133">Transmembrane helix</keyword>
<protein>
    <submittedName>
        <fullName evidence="3">Uncharacterized protein</fullName>
    </submittedName>
</protein>
<feature type="transmembrane region" description="Helical" evidence="2">
    <location>
        <begin position="51"/>
        <end position="71"/>
    </location>
</feature>
<dbReference type="Proteomes" id="UP001589647">
    <property type="component" value="Unassembled WGS sequence"/>
</dbReference>
<comment type="caution">
    <text evidence="3">The sequence shown here is derived from an EMBL/GenBank/DDBJ whole genome shotgun (WGS) entry which is preliminary data.</text>
</comment>
<gene>
    <name evidence="3" type="ORF">ACFFV7_22035</name>
</gene>
<evidence type="ECO:0000256" key="2">
    <source>
        <dbReference type="SAM" id="Phobius"/>
    </source>
</evidence>
<feature type="transmembrane region" description="Helical" evidence="2">
    <location>
        <begin position="83"/>
        <end position="109"/>
    </location>
</feature>
<evidence type="ECO:0000313" key="3">
    <source>
        <dbReference type="EMBL" id="MFB9203887.1"/>
    </source>
</evidence>
<keyword evidence="2" id="KW-0812">Transmembrane</keyword>
<evidence type="ECO:0000256" key="1">
    <source>
        <dbReference type="SAM" id="MobiDB-lite"/>
    </source>
</evidence>
<feature type="region of interest" description="Disordered" evidence="1">
    <location>
        <begin position="297"/>
        <end position="322"/>
    </location>
</feature>
<feature type="transmembrane region" description="Helical" evidence="2">
    <location>
        <begin position="232"/>
        <end position="252"/>
    </location>
</feature>
<feature type="transmembrane region" description="Helical" evidence="2">
    <location>
        <begin position="12"/>
        <end position="31"/>
    </location>
</feature>
<sequence>MTEQRAGIGRLTAAIVAAAATLPYLTIKTLWLTGDPVGVSDPTLMESGAMMGLNALTFAMEAAGLLLALAFTMRWGMRLPAWLVLLPLWTGTGLLSVLVVTTPLILLVGGLSVFRGGPIQMWVYLVVYGGFITLGIALMTAFALYARDRWRAVFTTSVALPFPSATRSFQEVVAWGALLVAAVVAGLRVVMAFDGGAPAVQDGLKALLALGGAVALVVLVRRRGNGPFWRPLVLVWLGSGSMFAWGLFSMVVRSTGGPLAYGGSGIADFTELFGMLTGLVMGMCGAFLLAERSGVGHVQPGQDTLEREDGERDREPADHGHR</sequence>
<feature type="transmembrane region" description="Helical" evidence="2">
    <location>
        <begin position="172"/>
        <end position="191"/>
    </location>
</feature>
<name>A0ABV5IHN4_9ACTN</name>
<feature type="transmembrane region" description="Helical" evidence="2">
    <location>
        <begin position="272"/>
        <end position="290"/>
    </location>
</feature>
<keyword evidence="4" id="KW-1185">Reference proteome</keyword>
<dbReference type="RefSeq" id="WP_189648772.1">
    <property type="nucleotide sequence ID" value="NZ_BMRC01000008.1"/>
</dbReference>
<feature type="compositionally biased region" description="Basic and acidic residues" evidence="1">
    <location>
        <begin position="304"/>
        <end position="322"/>
    </location>
</feature>
<keyword evidence="2" id="KW-0472">Membrane</keyword>
<evidence type="ECO:0000313" key="4">
    <source>
        <dbReference type="Proteomes" id="UP001589647"/>
    </source>
</evidence>